<name>A0A7M5VGM9_9CNID</name>
<dbReference type="RefSeq" id="XP_066928802.1">
    <property type="nucleotide sequence ID" value="XM_067072701.1"/>
</dbReference>
<evidence type="ECO:0000256" key="1">
    <source>
        <dbReference type="SAM" id="MobiDB-lite"/>
    </source>
</evidence>
<keyword evidence="3" id="KW-1185">Reference proteome</keyword>
<feature type="region of interest" description="Disordered" evidence="1">
    <location>
        <begin position="553"/>
        <end position="627"/>
    </location>
</feature>
<dbReference type="Proteomes" id="UP000594262">
    <property type="component" value="Unplaced"/>
</dbReference>
<feature type="region of interest" description="Disordered" evidence="1">
    <location>
        <begin position="1"/>
        <end position="28"/>
    </location>
</feature>
<dbReference type="RefSeq" id="XP_066928800.1">
    <property type="nucleotide sequence ID" value="XM_067072699.1"/>
</dbReference>
<dbReference type="OrthoDB" id="5951105at2759"/>
<protein>
    <submittedName>
        <fullName evidence="2">Uncharacterized protein</fullName>
    </submittedName>
</protein>
<sequence>MRVEGKNDQSHLYTDTKSHHLNGGENRGKIMFPYKQRHPSEEVGDHNINPRDMTYHHTPRRHLSDSRPIGVDPVAFDKLARKVDWLYEEVRYIRHSLEALRGQQHATPSGIDRHRPLRGYPPPSATESWERSHPLPSFKVEIPKPPSSYYSSISRELPRSLPHHEPSISLSSSRSILSPSRLQPYPAPMTTATSSASTSKGPVYSPQHLPLQKQYKQEREPVVQYDLDSPSSCPTSRGSQKPPISPVIPQDLTILEVIELWEKGLNDIPPILDWDVEEKIQYRSKLEDIFKVYYTYRHLCSSDLQQFASTYTDSISKELKSVSYLVSICPPEAKEDFEVFLQTSKSSSGSESQEKVFTLPRKIAGRKVSARDVIQLWEYGMGEVPPIKSWTKTQKFKQQSKISRWKKIVDIFKYQCNSDMRRFEEIYADGHGCLLPVAAITNRFETLYGDELNITSKLMTVPTPTETSIISNMSAAVTISGYQHPGISRKRNLTDDSASDDGNTEEQYPSQHRPYYESGSKTPPPPLLVPVGSPPLKQVKIEDDVHTKEDRGVVQSNGHNNATTPSHAQSTNSSTLNRTLMGPPSLGAEKQVTPHNNSTIAGIFGNSQSPESSIAESDDVTEDSNSATVPQLRRMSSIIYILPDTMTIREAITFWEKGSNEFPPVRTWTRPQNSIQTDLVIKLERLYSIYTERFHSDIDALLVSALDEDKRELPIDKLISKHQDVKFSQTPTNTSSMTFDFSHHKTISQSSESLYLLPRKINGRKVSAKDVLQLWYHGLNKIPPVKLWSPQQKAVQQSKISRWKKIVELFEQEFNGDWEMFYKHFSNSLGQLLPITAIIAKHEEETRSMTESAILQQLK</sequence>
<dbReference type="GeneID" id="136816371"/>
<accession>A0A7M5VGM9</accession>
<evidence type="ECO:0000313" key="2">
    <source>
        <dbReference type="EnsemblMetazoa" id="CLYHEMP012183.1"/>
    </source>
</evidence>
<reference evidence="2" key="1">
    <citation type="submission" date="2021-01" db="UniProtKB">
        <authorList>
            <consortium name="EnsemblMetazoa"/>
        </authorList>
    </citation>
    <scope>IDENTIFICATION</scope>
</reference>
<feature type="compositionally biased region" description="Polar residues" evidence="1">
    <location>
        <begin position="593"/>
        <end position="615"/>
    </location>
</feature>
<organism evidence="2 3">
    <name type="scientific">Clytia hemisphaerica</name>
    <dbReference type="NCBI Taxonomy" id="252671"/>
    <lineage>
        <taxon>Eukaryota</taxon>
        <taxon>Metazoa</taxon>
        <taxon>Cnidaria</taxon>
        <taxon>Hydrozoa</taxon>
        <taxon>Hydroidolina</taxon>
        <taxon>Leptothecata</taxon>
        <taxon>Obeliida</taxon>
        <taxon>Clytiidae</taxon>
        <taxon>Clytia</taxon>
    </lineage>
</organism>
<feature type="region of interest" description="Disordered" evidence="1">
    <location>
        <begin position="161"/>
        <end position="245"/>
    </location>
</feature>
<dbReference type="AlphaFoldDB" id="A0A7M5VGM9"/>
<feature type="compositionally biased region" description="Basic and acidic residues" evidence="1">
    <location>
        <begin position="1"/>
        <end position="18"/>
    </location>
</feature>
<feature type="compositionally biased region" description="Polar residues" evidence="1">
    <location>
        <begin position="554"/>
        <end position="578"/>
    </location>
</feature>
<feature type="region of interest" description="Disordered" evidence="1">
    <location>
        <begin position="485"/>
        <end position="534"/>
    </location>
</feature>
<feature type="compositionally biased region" description="Low complexity" evidence="1">
    <location>
        <begin position="167"/>
        <end position="181"/>
    </location>
</feature>
<dbReference type="EnsemblMetazoa" id="CLYHEMT012183.1">
    <property type="protein sequence ID" value="CLYHEMP012183.1"/>
    <property type="gene ID" value="CLYHEMG012183"/>
</dbReference>
<proteinExistence type="predicted"/>
<feature type="region of interest" description="Disordered" evidence="1">
    <location>
        <begin position="103"/>
        <end position="141"/>
    </location>
</feature>
<evidence type="ECO:0000313" key="3">
    <source>
        <dbReference type="Proteomes" id="UP000594262"/>
    </source>
</evidence>
<feature type="compositionally biased region" description="Low complexity" evidence="1">
    <location>
        <begin position="190"/>
        <end position="199"/>
    </location>
</feature>
<feature type="compositionally biased region" description="Polar residues" evidence="1">
    <location>
        <begin position="229"/>
        <end position="239"/>
    </location>
</feature>